<dbReference type="PROSITE" id="PS01033">
    <property type="entry name" value="GLOBIN"/>
    <property type="match status" value="1"/>
</dbReference>
<dbReference type="Proteomes" id="UP001217089">
    <property type="component" value="Unassembled WGS sequence"/>
</dbReference>
<dbReference type="InterPro" id="IPR000971">
    <property type="entry name" value="Globin"/>
</dbReference>
<feature type="domain" description="Globin" evidence="8">
    <location>
        <begin position="76"/>
        <end position="223"/>
    </location>
</feature>
<dbReference type="PANTHER" id="PTHR46458">
    <property type="entry name" value="BLR2807 PROTEIN"/>
    <property type="match status" value="1"/>
</dbReference>
<dbReference type="PRINTS" id="PR00188">
    <property type="entry name" value="PLANTGLOBIN"/>
</dbReference>
<feature type="region of interest" description="Disordered" evidence="7">
    <location>
        <begin position="52"/>
        <end position="76"/>
    </location>
</feature>
<sequence length="227" mass="26719">MPIFIKTLKINWRRFYSLQKQFYRIYIIHSIWFHSFYIDNIINSMGNIKSLNGKKKSKEDKKDKQNDIENGNIPEPLTEEQKQLLQDAWISLKNDMAKIGVVTFIRLFETHPEVQDAFLPFQQLTKSDLEQSVILRSHALRVMGTVDKCLSRAHKPEKLQELMLELGSRHSTYNAKADFFEMVGQQFLHAIQPHLGDRWTPEMEQAWTQLFKLITTYMRNGMLSAGR</sequence>
<evidence type="ECO:0000313" key="10">
    <source>
        <dbReference type="Proteomes" id="UP001217089"/>
    </source>
</evidence>
<reference evidence="9 10" key="1">
    <citation type="submission" date="2022-12" db="EMBL/GenBank/DDBJ databases">
        <title>Chromosome-level genome of Tegillarca granosa.</title>
        <authorList>
            <person name="Kim J."/>
        </authorList>
    </citation>
    <scope>NUCLEOTIDE SEQUENCE [LARGE SCALE GENOMIC DNA]</scope>
    <source>
        <strain evidence="9">Teg-2019</strain>
        <tissue evidence="9">Adductor muscle</tissue>
    </source>
</reference>
<feature type="compositionally biased region" description="Basic and acidic residues" evidence="7">
    <location>
        <begin position="57"/>
        <end position="67"/>
    </location>
</feature>
<evidence type="ECO:0000256" key="5">
    <source>
        <dbReference type="ARBA" id="ARBA00023004"/>
    </source>
</evidence>
<evidence type="ECO:0000256" key="3">
    <source>
        <dbReference type="ARBA" id="ARBA00022621"/>
    </source>
</evidence>
<keyword evidence="2 6" id="KW-0349">Heme</keyword>
<keyword evidence="5" id="KW-0408">Iron</keyword>
<evidence type="ECO:0000256" key="1">
    <source>
        <dbReference type="ARBA" id="ARBA00022448"/>
    </source>
</evidence>
<evidence type="ECO:0000256" key="7">
    <source>
        <dbReference type="SAM" id="MobiDB-lite"/>
    </source>
</evidence>
<evidence type="ECO:0000256" key="6">
    <source>
        <dbReference type="RuleBase" id="RU000356"/>
    </source>
</evidence>
<comment type="similarity">
    <text evidence="6">Belongs to the globin family.</text>
</comment>
<protein>
    <recommendedName>
        <fullName evidence="8">Globin domain-containing protein</fullName>
    </recommendedName>
</protein>
<evidence type="ECO:0000256" key="4">
    <source>
        <dbReference type="ARBA" id="ARBA00022723"/>
    </source>
</evidence>
<dbReference type="InterPro" id="IPR050532">
    <property type="entry name" value="Globin-like_OT"/>
</dbReference>
<dbReference type="EMBL" id="JARBDR010000141">
    <property type="protein sequence ID" value="KAJ8320544.1"/>
    <property type="molecule type" value="Genomic_DNA"/>
</dbReference>
<keyword evidence="1 6" id="KW-0813">Transport</keyword>
<dbReference type="SUPFAM" id="SSF46458">
    <property type="entry name" value="Globin-like"/>
    <property type="match status" value="1"/>
</dbReference>
<name>A0ABQ9FTG6_TEGGR</name>
<keyword evidence="10" id="KW-1185">Reference proteome</keyword>
<evidence type="ECO:0000259" key="8">
    <source>
        <dbReference type="PROSITE" id="PS01033"/>
    </source>
</evidence>
<evidence type="ECO:0000313" key="9">
    <source>
        <dbReference type="EMBL" id="KAJ8320544.1"/>
    </source>
</evidence>
<dbReference type="InterPro" id="IPR012292">
    <property type="entry name" value="Globin/Proto"/>
</dbReference>
<gene>
    <name evidence="9" type="ORF">KUTeg_002131</name>
</gene>
<comment type="caution">
    <text evidence="9">The sequence shown here is derived from an EMBL/GenBank/DDBJ whole genome shotgun (WGS) entry which is preliminary data.</text>
</comment>
<organism evidence="9 10">
    <name type="scientific">Tegillarca granosa</name>
    <name type="common">Malaysian cockle</name>
    <name type="synonym">Anadara granosa</name>
    <dbReference type="NCBI Taxonomy" id="220873"/>
    <lineage>
        <taxon>Eukaryota</taxon>
        <taxon>Metazoa</taxon>
        <taxon>Spiralia</taxon>
        <taxon>Lophotrochozoa</taxon>
        <taxon>Mollusca</taxon>
        <taxon>Bivalvia</taxon>
        <taxon>Autobranchia</taxon>
        <taxon>Pteriomorphia</taxon>
        <taxon>Arcoida</taxon>
        <taxon>Arcoidea</taxon>
        <taxon>Arcidae</taxon>
        <taxon>Tegillarca</taxon>
    </lineage>
</organism>
<dbReference type="Gene3D" id="1.10.490.10">
    <property type="entry name" value="Globins"/>
    <property type="match status" value="1"/>
</dbReference>
<keyword evidence="4" id="KW-0479">Metal-binding</keyword>
<dbReference type="Pfam" id="PF00042">
    <property type="entry name" value="Globin"/>
    <property type="match status" value="1"/>
</dbReference>
<dbReference type="InterPro" id="IPR009050">
    <property type="entry name" value="Globin-like_sf"/>
</dbReference>
<proteinExistence type="inferred from homology"/>
<accession>A0ABQ9FTG6</accession>
<dbReference type="PANTHER" id="PTHR46458:SF1">
    <property type="entry name" value="GEO09476P1"/>
    <property type="match status" value="1"/>
</dbReference>
<keyword evidence="3 6" id="KW-0561">Oxygen transport</keyword>
<evidence type="ECO:0000256" key="2">
    <source>
        <dbReference type="ARBA" id="ARBA00022617"/>
    </source>
</evidence>